<dbReference type="Pfam" id="PF00353">
    <property type="entry name" value="HemolysinCabind"/>
    <property type="match status" value="5"/>
</dbReference>
<dbReference type="GO" id="GO:0016020">
    <property type="term" value="C:membrane"/>
    <property type="evidence" value="ECO:0007669"/>
    <property type="project" value="InterPro"/>
</dbReference>
<reference evidence="5 6" key="1">
    <citation type="submission" date="2019-04" db="EMBL/GenBank/DDBJ databases">
        <title>Shimia ponticola sp. nov., isolated from seawater.</title>
        <authorList>
            <person name="Kim Y.-O."/>
            <person name="Yoon J.-H."/>
        </authorList>
    </citation>
    <scope>NUCLEOTIDE SEQUENCE [LARGE SCALE GENOMIC DNA]</scope>
    <source>
        <strain evidence="5 6">MYP11</strain>
    </source>
</reference>
<evidence type="ECO:0000313" key="5">
    <source>
        <dbReference type="EMBL" id="THH35170.1"/>
    </source>
</evidence>
<comment type="caution">
    <text evidence="5">The sequence shown here is derived from an EMBL/GenBank/DDBJ whole genome shotgun (WGS) entry which is preliminary data.</text>
</comment>
<feature type="domain" description="Calx-beta" evidence="4">
    <location>
        <begin position="608"/>
        <end position="711"/>
    </location>
</feature>
<dbReference type="PROSITE" id="PS00330">
    <property type="entry name" value="HEMOLYSIN_CALCIUM"/>
    <property type="match status" value="3"/>
</dbReference>
<gene>
    <name evidence="5" type="ORF">E4Z66_15205</name>
</gene>
<dbReference type="PANTHER" id="PTHR46682">
    <property type="entry name" value="ADHESION G-PROTEIN COUPLED RECEPTOR V1"/>
    <property type="match status" value="1"/>
</dbReference>
<keyword evidence="1" id="KW-0732">Signal</keyword>
<dbReference type="SUPFAM" id="SSF141072">
    <property type="entry name" value="CalX-like"/>
    <property type="match status" value="10"/>
</dbReference>
<dbReference type="SUPFAM" id="SSF51120">
    <property type="entry name" value="beta-Roll"/>
    <property type="match status" value="3"/>
</dbReference>
<evidence type="ECO:0000256" key="3">
    <source>
        <dbReference type="ARBA" id="ARBA00022837"/>
    </source>
</evidence>
<dbReference type="SMART" id="SM00237">
    <property type="entry name" value="Calx_beta"/>
    <property type="match status" value="5"/>
</dbReference>
<dbReference type="PANTHER" id="PTHR46682:SF1">
    <property type="entry name" value="ADHESION G-PROTEIN COUPLED RECEPTOR V1"/>
    <property type="match status" value="1"/>
</dbReference>
<name>A0A4S4NGH7_9RHOB</name>
<dbReference type="OrthoDB" id="733404at2"/>
<dbReference type="GO" id="GO:0005509">
    <property type="term" value="F:calcium ion binding"/>
    <property type="evidence" value="ECO:0007669"/>
    <property type="project" value="InterPro"/>
</dbReference>
<dbReference type="Pfam" id="PF03160">
    <property type="entry name" value="Calx-beta"/>
    <property type="match status" value="10"/>
</dbReference>
<evidence type="ECO:0000256" key="1">
    <source>
        <dbReference type="ARBA" id="ARBA00022729"/>
    </source>
</evidence>
<dbReference type="EMBL" id="SRKY01000004">
    <property type="protein sequence ID" value="THH35170.1"/>
    <property type="molecule type" value="Genomic_DNA"/>
</dbReference>
<feature type="domain" description="Calx-beta" evidence="4">
    <location>
        <begin position="369"/>
        <end position="472"/>
    </location>
</feature>
<keyword evidence="6" id="KW-1185">Reference proteome</keyword>
<evidence type="ECO:0000256" key="2">
    <source>
        <dbReference type="ARBA" id="ARBA00022737"/>
    </source>
</evidence>
<keyword evidence="3" id="KW-0106">Calcium</keyword>
<feature type="domain" description="Calx-beta" evidence="4">
    <location>
        <begin position="847"/>
        <end position="950"/>
    </location>
</feature>
<evidence type="ECO:0000259" key="4">
    <source>
        <dbReference type="SMART" id="SM00237"/>
    </source>
</evidence>
<dbReference type="InterPro" id="IPR003644">
    <property type="entry name" value="Calx_beta"/>
</dbReference>
<dbReference type="Gene3D" id="2.150.10.10">
    <property type="entry name" value="Serralysin-like metalloprotease, C-terminal"/>
    <property type="match status" value="3"/>
</dbReference>
<proteinExistence type="predicted"/>
<protein>
    <recommendedName>
        <fullName evidence="4">Calx-beta domain-containing protein</fullName>
    </recommendedName>
</protein>
<dbReference type="InterPro" id="IPR018511">
    <property type="entry name" value="Hemolysin-typ_Ca-bd_CS"/>
</dbReference>
<dbReference type="Proteomes" id="UP000306602">
    <property type="component" value="Unassembled WGS sequence"/>
</dbReference>
<dbReference type="InterPro" id="IPR038081">
    <property type="entry name" value="CalX-like_sf"/>
</dbReference>
<dbReference type="InterPro" id="IPR026919">
    <property type="entry name" value="ADGRV1"/>
</dbReference>
<dbReference type="InterPro" id="IPR011049">
    <property type="entry name" value="Serralysin-like_metalloprot_C"/>
</dbReference>
<dbReference type="Gene3D" id="2.60.40.2030">
    <property type="match status" value="10"/>
</dbReference>
<keyword evidence="2" id="KW-0677">Repeat</keyword>
<sequence>MLTIEHNFAANSKFSGEYPMVDISVSGGNVIEFYNNYIEYTVSLSEESTDVVTVSYRTLRDTATDYDLDNTFNNSANNGTLTFAPGETSKTVLIEAESDSIDEFDENVVLELYNPSLNAAFEDGAPVLRSAGVILDDDGTGSNLAVFVSDPIIVEGDSGTKNAVFEVRLSQPASSGFSFTYTTFDITAEAGSDYTPASGTLSFASGQEVAYVSVPVLGDIDGEAAELFGLAVTPPANPVIGTAGAVGTATILDTDTSVLPEISIEGDFATEFYNNYVRFIVTLSEPSLDSVSVDYRTLRGTAVDYDLDSAFTSTANNGTLTFAPGQTSLSILIEAESDSIDEADEHFTLELFNPTANVVFAGGTPVLRSTGIIHDDDGAGSNLAVFVSNPVIVEADSGQTDAVFEIRLSQPATSAMTFTYTTADITATAGEDYQLTSGSVSFVPGQDVAAVRVPVLGDLDAEAAEKFALVVTPPGGVAVNTDGAVGEATLLDTDTSPFPEISIEGDSTLEAYNNYMRFTVTLSEPALDVVTVSYRTLRDTATDYDLDAAFSYTTNNGTLTFAPGQTTLSILIEAESDSIDEADENIVVELFDPSANAVFAGGTPVLRSTGIIWDDDGVGSNLAVFVSDPVLTEGDEGQTEAVFEIRLSQPASSAFTMTYATKDLSAIAGEDYIPMSGQVSFQPGQTLASVSVPVLGDLDAEAVESFALVVTPPASPSINTDGAVGEAMILDTDTSPLTEISVTGDFTTEFYNNYMRFVLTLSEPAAEPVTVSYRTLRDTAIDYDLDSAFSSTVNNGTVTFAPGQTSLSVFIEAENDTIDERDENITLELFEPSENAVFAGGVPVLRSTGVIHDNDGAGPNMAVFVSDPVVVEGGDGISQAVFEITLSEPAQTEITFDYETQDITTEAGSDYIAQIGTITFAPGQDTASVAVDILNDNAGEPAEQFALVVTPPPSPSIGTDGAVGVALILDTDTTLLPEVSIEGDVVYEFYNNYLRFVVTLSEPSTETVTIDYDVVPGSADATDLDNGLQSGTLSFAPGETTKSVFVEAEADTLDERDESIHLRLTNPVNAVFPQDEGEILATGFVLDDDGLGTNQAVAGTPTQVHETGAASTVFFVDVSLSRPSSETLTFEAELLSGTGTADTDIALIDNEVIFVPGATKAAVAVQVFGDNNETEGAETVELVLTPAPGQAFNGTILNTTITIGDGPAPVVLGNTPDILQGTPGDDVVSLLGGDDTFDALAGDDVIAPGAGDDNIDGGFGSDTIDYSDALGGVNVYLQFSGKNVGGGQGRDTFTSIENLIGSAFNDRLIGDSGDNIFTAGTGDDVVKGKGGDDTFYGNAGDDTLRGAEGVDIMYGHRDNDTLLGLEGDDFLYGGNGTDYLYGGFDSDYLDGGANDDFLRGNRGGDTIDGGGGDDDIRGGGNGDVLNGGYGDDYILGEGGGDYISGGAGDDTLFGGFGGGVFDGQRDTFIFASSADGAGGFDRIRDWEDGIDRLDLSAFDFDNFAADVLSLASNAGTAMRINFGGGDVIYIDNFQVADFNASDVIL</sequence>
<accession>A0A4S4NGH7</accession>
<evidence type="ECO:0000313" key="6">
    <source>
        <dbReference type="Proteomes" id="UP000306602"/>
    </source>
</evidence>
<dbReference type="InterPro" id="IPR001343">
    <property type="entry name" value="Hemolysn_Ca-bd"/>
</dbReference>
<dbReference type="PRINTS" id="PR00313">
    <property type="entry name" value="CABNDNGRPT"/>
</dbReference>
<organism evidence="5 6">
    <name type="scientific">Aliishimia ponticola</name>
    <dbReference type="NCBI Taxonomy" id="2499833"/>
    <lineage>
        <taxon>Bacteria</taxon>
        <taxon>Pseudomonadati</taxon>
        <taxon>Pseudomonadota</taxon>
        <taxon>Alphaproteobacteria</taxon>
        <taxon>Rhodobacterales</taxon>
        <taxon>Paracoccaceae</taxon>
        <taxon>Aliishimia</taxon>
    </lineage>
</organism>
<feature type="domain" description="Calx-beta" evidence="4">
    <location>
        <begin position="964"/>
        <end position="1065"/>
    </location>
</feature>
<dbReference type="GO" id="GO:0004930">
    <property type="term" value="F:G protein-coupled receptor activity"/>
    <property type="evidence" value="ECO:0007669"/>
    <property type="project" value="InterPro"/>
</dbReference>
<feature type="domain" description="Calx-beta" evidence="4">
    <location>
        <begin position="130"/>
        <end position="233"/>
    </location>
</feature>